<dbReference type="EMBL" id="JABWDY010032752">
    <property type="protein sequence ID" value="KAF5183936.1"/>
    <property type="molecule type" value="Genomic_DNA"/>
</dbReference>
<keyword evidence="2" id="KW-0436">Ligase</keyword>
<evidence type="ECO:0000259" key="1">
    <source>
        <dbReference type="PROSITE" id="PS50160"/>
    </source>
</evidence>
<dbReference type="SUPFAM" id="SSF56091">
    <property type="entry name" value="DNA ligase/mRNA capping enzyme, catalytic domain"/>
    <property type="match status" value="1"/>
</dbReference>
<dbReference type="Pfam" id="PF01068">
    <property type="entry name" value="DNA_ligase_A_M"/>
    <property type="match status" value="1"/>
</dbReference>
<dbReference type="PANTHER" id="PTHR45997">
    <property type="entry name" value="DNA LIGASE 4"/>
    <property type="match status" value="1"/>
</dbReference>
<evidence type="ECO:0000313" key="2">
    <source>
        <dbReference type="EMBL" id="KAF5183936.1"/>
    </source>
</evidence>
<name>A0A7J6VFN6_THATH</name>
<dbReference type="GO" id="GO:0006297">
    <property type="term" value="P:nucleotide-excision repair, DNA gap filling"/>
    <property type="evidence" value="ECO:0007669"/>
    <property type="project" value="TreeGrafter"/>
</dbReference>
<accession>A0A7J6VFN6</accession>
<organism evidence="2 3">
    <name type="scientific">Thalictrum thalictroides</name>
    <name type="common">Rue-anemone</name>
    <name type="synonym">Anemone thalictroides</name>
    <dbReference type="NCBI Taxonomy" id="46969"/>
    <lineage>
        <taxon>Eukaryota</taxon>
        <taxon>Viridiplantae</taxon>
        <taxon>Streptophyta</taxon>
        <taxon>Embryophyta</taxon>
        <taxon>Tracheophyta</taxon>
        <taxon>Spermatophyta</taxon>
        <taxon>Magnoliopsida</taxon>
        <taxon>Ranunculales</taxon>
        <taxon>Ranunculaceae</taxon>
        <taxon>Thalictroideae</taxon>
        <taxon>Thalictrum</taxon>
    </lineage>
</organism>
<dbReference type="GO" id="GO:0003910">
    <property type="term" value="F:DNA ligase (ATP) activity"/>
    <property type="evidence" value="ECO:0007669"/>
    <property type="project" value="InterPro"/>
</dbReference>
<feature type="domain" description="ATP-dependent DNA ligase family profile" evidence="1">
    <location>
        <begin position="46"/>
        <end position="134"/>
    </location>
</feature>
<reference evidence="2 3" key="1">
    <citation type="submission" date="2020-06" db="EMBL/GenBank/DDBJ databases">
        <title>Transcriptomic and genomic resources for Thalictrum thalictroides and T. hernandezii: Facilitating candidate gene discovery in an emerging model plant lineage.</title>
        <authorList>
            <person name="Arias T."/>
            <person name="Riano-Pachon D.M."/>
            <person name="Di Stilio V.S."/>
        </authorList>
    </citation>
    <scope>NUCLEOTIDE SEQUENCE [LARGE SCALE GENOMIC DNA]</scope>
    <source>
        <strain evidence="3">cv. WT478/WT964</strain>
        <tissue evidence="2">Leaves</tissue>
    </source>
</reference>
<dbReference type="Proteomes" id="UP000554482">
    <property type="component" value="Unassembled WGS sequence"/>
</dbReference>
<dbReference type="InterPro" id="IPR012310">
    <property type="entry name" value="DNA_ligase_ATP-dep_cent"/>
</dbReference>
<proteinExistence type="predicted"/>
<dbReference type="GO" id="GO:0003677">
    <property type="term" value="F:DNA binding"/>
    <property type="evidence" value="ECO:0007669"/>
    <property type="project" value="InterPro"/>
</dbReference>
<dbReference type="PANTHER" id="PTHR45997:SF1">
    <property type="entry name" value="DNA LIGASE 4"/>
    <property type="match status" value="1"/>
</dbReference>
<dbReference type="GO" id="GO:0032807">
    <property type="term" value="C:DNA ligase IV complex"/>
    <property type="evidence" value="ECO:0007669"/>
    <property type="project" value="TreeGrafter"/>
</dbReference>
<evidence type="ECO:0000313" key="3">
    <source>
        <dbReference type="Proteomes" id="UP000554482"/>
    </source>
</evidence>
<dbReference type="GO" id="GO:0006310">
    <property type="term" value="P:DNA recombination"/>
    <property type="evidence" value="ECO:0007669"/>
    <property type="project" value="InterPro"/>
</dbReference>
<dbReference type="Gene3D" id="3.30.470.30">
    <property type="entry name" value="DNA ligase/mRNA capping enzyme"/>
    <property type="match status" value="1"/>
</dbReference>
<keyword evidence="3" id="KW-1185">Reference proteome</keyword>
<sequence>MAKIIQENILVDRCILDGEMLVWDTSTNRFAEFGSNQEIAKAAKEGFDSDRQLCYIAFDILYVGDTSVIHQSLKERHELLRKVVKPLKGRLEILVPNGGLNAHCPSGEPCWSLVAYTVDDVQRFFKETIENRLESAYEFPLCIC</sequence>
<comment type="caution">
    <text evidence="2">The sequence shown here is derived from an EMBL/GenBank/DDBJ whole genome shotgun (WGS) entry which is preliminary data.</text>
</comment>
<dbReference type="GO" id="GO:0006303">
    <property type="term" value="P:double-strand break repair via nonhomologous end joining"/>
    <property type="evidence" value="ECO:0007669"/>
    <property type="project" value="TreeGrafter"/>
</dbReference>
<protein>
    <submittedName>
        <fullName evidence="2">Dna ligase</fullName>
    </submittedName>
</protein>
<dbReference type="InterPro" id="IPR029710">
    <property type="entry name" value="LIG4"/>
</dbReference>
<dbReference type="OrthoDB" id="151490at2759"/>
<dbReference type="PROSITE" id="PS50160">
    <property type="entry name" value="DNA_LIGASE_A3"/>
    <property type="match status" value="1"/>
</dbReference>
<gene>
    <name evidence="2" type="ORF">FRX31_026477</name>
</gene>
<dbReference type="GO" id="GO:0005524">
    <property type="term" value="F:ATP binding"/>
    <property type="evidence" value="ECO:0007669"/>
    <property type="project" value="InterPro"/>
</dbReference>
<dbReference type="AlphaFoldDB" id="A0A7J6VFN6"/>